<proteinExistence type="inferred from homology"/>
<gene>
    <name evidence="6" type="ORF">COS30_00605</name>
</gene>
<evidence type="ECO:0000313" key="6">
    <source>
        <dbReference type="EMBL" id="PIV38705.1"/>
    </source>
</evidence>
<dbReference type="PANTHER" id="PTHR34478">
    <property type="entry name" value="PROTEIN LEMA"/>
    <property type="match status" value="1"/>
</dbReference>
<dbReference type="GO" id="GO:0016020">
    <property type="term" value="C:membrane"/>
    <property type="evidence" value="ECO:0007669"/>
    <property type="project" value="UniProtKB-SubCell"/>
</dbReference>
<dbReference type="InterPro" id="IPR007156">
    <property type="entry name" value="MamQ_LemA"/>
</dbReference>
<dbReference type="PANTHER" id="PTHR34478:SF2">
    <property type="entry name" value="MEMBRANE PROTEIN"/>
    <property type="match status" value="1"/>
</dbReference>
<evidence type="ECO:0000256" key="3">
    <source>
        <dbReference type="ARBA" id="ARBA00022692"/>
    </source>
</evidence>
<sequence>MLICFMNKSLIVLLVIALLIGGYFWSFYNGLVKQDQGIAGQWAQVENQFQRRYDLIPNLVNSVQGAMSQEQKVFSDITAARTKYAGAQTTDQKAAAATEVESALGRLLVVMENYPQLKSIETVQTLMAQLEGTENRIAVERGRFNELTRDYNTRLTQVPGKWLAPMFGFSAKTYFEAAAGAATAPEVKLNQ</sequence>
<dbReference type="AlphaFoldDB" id="A0A2M7D6R8"/>
<protein>
    <submittedName>
        <fullName evidence="6">LemA family protein</fullName>
    </submittedName>
</protein>
<comment type="similarity">
    <text evidence="2">Belongs to the LemA family.</text>
</comment>
<evidence type="ECO:0000256" key="5">
    <source>
        <dbReference type="ARBA" id="ARBA00023136"/>
    </source>
</evidence>
<keyword evidence="4" id="KW-1133">Transmembrane helix</keyword>
<keyword evidence="3" id="KW-0812">Transmembrane</keyword>
<dbReference type="EMBL" id="PEUE01000016">
    <property type="protein sequence ID" value="PIV38705.1"/>
    <property type="molecule type" value="Genomic_DNA"/>
</dbReference>
<accession>A0A2M7D6R8</accession>
<organism evidence="6 7">
    <name type="scientific">Candidatus Portnoybacteria bacterium CG02_land_8_20_14_3_00_45_8</name>
    <dbReference type="NCBI Taxonomy" id="1974807"/>
    <lineage>
        <taxon>Bacteria</taxon>
        <taxon>Candidatus Portnoyibacteriota</taxon>
    </lineage>
</organism>
<evidence type="ECO:0000256" key="1">
    <source>
        <dbReference type="ARBA" id="ARBA00004167"/>
    </source>
</evidence>
<dbReference type="SUPFAM" id="SSF140478">
    <property type="entry name" value="LemA-like"/>
    <property type="match status" value="1"/>
</dbReference>
<dbReference type="Pfam" id="PF04011">
    <property type="entry name" value="LemA"/>
    <property type="match status" value="1"/>
</dbReference>
<comment type="caution">
    <text evidence="6">The sequence shown here is derived from an EMBL/GenBank/DDBJ whole genome shotgun (WGS) entry which is preliminary data.</text>
</comment>
<keyword evidence="5" id="KW-0472">Membrane</keyword>
<name>A0A2M7D6R8_9BACT</name>
<dbReference type="InterPro" id="IPR023353">
    <property type="entry name" value="LemA-like_dom_sf"/>
</dbReference>
<evidence type="ECO:0000313" key="7">
    <source>
        <dbReference type="Proteomes" id="UP000229247"/>
    </source>
</evidence>
<evidence type="ECO:0000256" key="4">
    <source>
        <dbReference type="ARBA" id="ARBA00022989"/>
    </source>
</evidence>
<dbReference type="Gene3D" id="1.20.1440.20">
    <property type="entry name" value="LemA-like domain"/>
    <property type="match status" value="1"/>
</dbReference>
<reference evidence="7" key="1">
    <citation type="submission" date="2017-09" db="EMBL/GenBank/DDBJ databases">
        <title>Depth-based differentiation of microbial function through sediment-hosted aquifers and enrichment of novel symbionts in the deep terrestrial subsurface.</title>
        <authorList>
            <person name="Probst A.J."/>
            <person name="Ladd B."/>
            <person name="Jarett J.K."/>
            <person name="Geller-Mcgrath D.E."/>
            <person name="Sieber C.M.K."/>
            <person name="Emerson J.B."/>
            <person name="Anantharaman K."/>
            <person name="Thomas B.C."/>
            <person name="Malmstrom R."/>
            <person name="Stieglmeier M."/>
            <person name="Klingl A."/>
            <person name="Woyke T."/>
            <person name="Ryan C.M."/>
            <person name="Banfield J.F."/>
        </authorList>
    </citation>
    <scope>NUCLEOTIDE SEQUENCE [LARGE SCALE GENOMIC DNA]</scope>
</reference>
<comment type="subcellular location">
    <subcellularLocation>
        <location evidence="1">Membrane</location>
        <topology evidence="1">Single-pass membrane protein</topology>
    </subcellularLocation>
</comment>
<dbReference type="Proteomes" id="UP000229247">
    <property type="component" value="Unassembled WGS sequence"/>
</dbReference>
<evidence type="ECO:0000256" key="2">
    <source>
        <dbReference type="ARBA" id="ARBA00008854"/>
    </source>
</evidence>